<proteinExistence type="predicted"/>
<evidence type="ECO:0000313" key="2">
    <source>
        <dbReference type="Proteomes" id="UP000315017"/>
    </source>
</evidence>
<dbReference type="OrthoDB" id="127333at2"/>
<evidence type="ECO:0000313" key="1">
    <source>
        <dbReference type="EMBL" id="QDU31578.1"/>
    </source>
</evidence>
<reference evidence="1 2" key="1">
    <citation type="submission" date="2019-02" db="EMBL/GenBank/DDBJ databases">
        <title>Deep-cultivation of Planctomycetes and their phenomic and genomic characterization uncovers novel biology.</title>
        <authorList>
            <person name="Wiegand S."/>
            <person name="Jogler M."/>
            <person name="Boedeker C."/>
            <person name="Pinto D."/>
            <person name="Vollmers J."/>
            <person name="Rivas-Marin E."/>
            <person name="Kohn T."/>
            <person name="Peeters S.H."/>
            <person name="Heuer A."/>
            <person name="Rast P."/>
            <person name="Oberbeckmann S."/>
            <person name="Bunk B."/>
            <person name="Jeske O."/>
            <person name="Meyerdierks A."/>
            <person name="Storesund J.E."/>
            <person name="Kallscheuer N."/>
            <person name="Luecker S."/>
            <person name="Lage O.M."/>
            <person name="Pohl T."/>
            <person name="Merkel B.J."/>
            <person name="Hornburger P."/>
            <person name="Mueller R.-W."/>
            <person name="Bruemmer F."/>
            <person name="Labrenz M."/>
            <person name="Spormann A.M."/>
            <person name="Op den Camp H."/>
            <person name="Overmann J."/>
            <person name="Amann R."/>
            <person name="Jetten M.S.M."/>
            <person name="Mascher T."/>
            <person name="Medema M.H."/>
            <person name="Devos D.P."/>
            <person name="Kaster A.-K."/>
            <person name="Ovreas L."/>
            <person name="Rohde M."/>
            <person name="Galperin M.Y."/>
            <person name="Jogler C."/>
        </authorList>
    </citation>
    <scope>NUCLEOTIDE SEQUENCE [LARGE SCALE GENOMIC DNA]</scope>
    <source>
        <strain evidence="1 2">ETA_A8</strain>
    </source>
</reference>
<keyword evidence="2" id="KW-1185">Reference proteome</keyword>
<dbReference type="Proteomes" id="UP000315017">
    <property type="component" value="Chromosome"/>
</dbReference>
<dbReference type="PANTHER" id="PTHR43737:SF1">
    <property type="entry name" value="DUF1501 DOMAIN-CONTAINING PROTEIN"/>
    <property type="match status" value="1"/>
</dbReference>
<dbReference type="RefSeq" id="WP_145098947.1">
    <property type="nucleotide sequence ID" value="NZ_CP036274.1"/>
</dbReference>
<protein>
    <recommendedName>
        <fullName evidence="3">DUF1501 domain-containing protein</fullName>
    </recommendedName>
</protein>
<dbReference type="EMBL" id="CP036274">
    <property type="protein sequence ID" value="QDU31578.1"/>
    <property type="molecule type" value="Genomic_DNA"/>
</dbReference>
<dbReference type="SUPFAM" id="SSF53649">
    <property type="entry name" value="Alkaline phosphatase-like"/>
    <property type="match status" value="1"/>
</dbReference>
<gene>
    <name evidence="1" type="ORF">ETAA8_67380</name>
</gene>
<name>A0A517YMX8_9BACT</name>
<dbReference type="KEGG" id="aagg:ETAA8_67380"/>
<dbReference type="AlphaFoldDB" id="A0A517YMX8"/>
<dbReference type="InterPro" id="IPR017850">
    <property type="entry name" value="Alkaline_phosphatase_core_sf"/>
</dbReference>
<sequence>MQNSPGFCNSASHFSRRGALQALGLSGISFLTPLAEKLARAAESEPRGSTPRSLIVLWMQGGPSQLETFDPHPKTDIAAGSLSIPTAVKGIEIGNGLPLVAEQMESISLVRSVVSKEGDHERATYYVKNGYRPDPTLVHPSLGAVLCHQTQDNIEIPRHISLLPNIWAARGGYLGDQFDAFKSQDPLGPVPDVKTRVAQPRFDQRLKDLALVEGQFARGRMKNLDQGRTLHQSSVEAARRMMSSEQLAAFDVSKAPEALRQEFGETPFGRCCLAALQLVEVGVRCVEIRLDSWDSHANNHEFCKQLNTTLDPAFASLIKHLRERKLFDRTMILWAGEFGRTPKMNGLGGRDHWPHGFSMALAGGGIAGGRVIGETAPQPKLDDKNRLQDVSDPRHVEDVHATILHAFGIDYKQELETPIGRPMALSQGKVIRELLA</sequence>
<dbReference type="PANTHER" id="PTHR43737">
    <property type="entry name" value="BLL7424 PROTEIN"/>
    <property type="match status" value="1"/>
</dbReference>
<dbReference type="Pfam" id="PF07394">
    <property type="entry name" value="DUF1501"/>
    <property type="match status" value="1"/>
</dbReference>
<evidence type="ECO:0008006" key="3">
    <source>
        <dbReference type="Google" id="ProtNLM"/>
    </source>
</evidence>
<organism evidence="1 2">
    <name type="scientific">Anatilimnocola aggregata</name>
    <dbReference type="NCBI Taxonomy" id="2528021"/>
    <lineage>
        <taxon>Bacteria</taxon>
        <taxon>Pseudomonadati</taxon>
        <taxon>Planctomycetota</taxon>
        <taxon>Planctomycetia</taxon>
        <taxon>Pirellulales</taxon>
        <taxon>Pirellulaceae</taxon>
        <taxon>Anatilimnocola</taxon>
    </lineage>
</organism>
<accession>A0A517YMX8</accession>
<dbReference type="InterPro" id="IPR010869">
    <property type="entry name" value="DUF1501"/>
</dbReference>